<accession>C6B7L3</accession>
<protein>
    <submittedName>
        <fullName evidence="1">Uncharacterized protein</fullName>
    </submittedName>
</protein>
<organism evidence="1 2">
    <name type="scientific">Rhizobium leguminosarum bv. trifolii (strain WSM1325)</name>
    <dbReference type="NCBI Taxonomy" id="395491"/>
    <lineage>
        <taxon>Bacteria</taxon>
        <taxon>Pseudomonadati</taxon>
        <taxon>Pseudomonadota</taxon>
        <taxon>Alphaproteobacteria</taxon>
        <taxon>Hyphomicrobiales</taxon>
        <taxon>Rhizobiaceae</taxon>
        <taxon>Rhizobium/Agrobacterium group</taxon>
        <taxon>Rhizobium</taxon>
    </lineage>
</organism>
<dbReference type="KEGG" id="rlg:Rleg_7061"/>
<reference evidence="1 2" key="1">
    <citation type="journal article" date="2010" name="Stand. Genomic Sci.">
        <title>Complete genome sequence of Rhizobium leguminosarum bv. trifolii strain WSM1325, an effective microsymbiont of annual Mediterranean clovers.</title>
        <authorList>
            <person name="Reeve W."/>
            <person name="O'Hara G."/>
            <person name="Chain P."/>
            <person name="Ardley J."/>
            <person name="Brau L."/>
            <person name="Nandesena K."/>
            <person name="Tiwari R."/>
            <person name="Copeland A."/>
            <person name="Nolan M."/>
            <person name="Han C."/>
            <person name="Brettin T."/>
            <person name="Land M."/>
            <person name="Ovchinikova G."/>
            <person name="Ivanova N."/>
            <person name="Mavromatis K."/>
            <person name="Markowitz V."/>
            <person name="Kyrpides N."/>
            <person name="Melino V."/>
            <person name="Denton M."/>
            <person name="Yates R."/>
            <person name="Howieson J."/>
        </authorList>
    </citation>
    <scope>NUCLEOTIDE SEQUENCE [LARGE SCALE GENOMIC DNA]</scope>
    <source>
        <strain evidence="1 2">WSM1325</strain>
        <plasmid evidence="2">Plasmid pR132502</plasmid>
    </source>
</reference>
<dbReference type="EMBL" id="CP001624">
    <property type="protein sequence ID" value="ACS60071.1"/>
    <property type="molecule type" value="Genomic_DNA"/>
</dbReference>
<keyword evidence="1" id="KW-0614">Plasmid</keyword>
<proteinExistence type="predicted"/>
<dbReference type="AlphaFoldDB" id="C6B7L3"/>
<geneLocation type="plasmid" evidence="1 2">
    <name>pR132502</name>
</geneLocation>
<dbReference type="HOGENOM" id="CLU_2194845_0_0_5"/>
<gene>
    <name evidence="1" type="ordered locus">Rleg_7061</name>
</gene>
<dbReference type="Proteomes" id="UP000002256">
    <property type="component" value="Plasmid pR132502"/>
</dbReference>
<evidence type="ECO:0000313" key="2">
    <source>
        <dbReference type="Proteomes" id="UP000002256"/>
    </source>
</evidence>
<sequence length="108" mass="11562">MHLADTRIEHEAGGWKIDFIGDDGDAVSDKVVDEHAVSADEALERAKAVMVQLTAYGTGGGGRSFNTHAKPSATAISTTTNRFWTPGISWRRLLPSDPTQNGNLVALL</sequence>
<name>C6B7L3_RHILS</name>
<evidence type="ECO:0000313" key="1">
    <source>
        <dbReference type="EMBL" id="ACS60071.1"/>
    </source>
</evidence>